<organism evidence="1 2">
    <name type="scientific">Penicillium chermesinum</name>
    <dbReference type="NCBI Taxonomy" id="63820"/>
    <lineage>
        <taxon>Eukaryota</taxon>
        <taxon>Fungi</taxon>
        <taxon>Dikarya</taxon>
        <taxon>Ascomycota</taxon>
        <taxon>Pezizomycotina</taxon>
        <taxon>Eurotiomycetes</taxon>
        <taxon>Eurotiomycetidae</taxon>
        <taxon>Eurotiales</taxon>
        <taxon>Aspergillaceae</taxon>
        <taxon>Penicillium</taxon>
    </lineage>
</organism>
<accession>A0A9W9TKG3</accession>
<dbReference type="RefSeq" id="XP_058329404.1">
    <property type="nucleotide sequence ID" value="XM_058476514.1"/>
</dbReference>
<dbReference type="Proteomes" id="UP001150941">
    <property type="component" value="Unassembled WGS sequence"/>
</dbReference>
<evidence type="ECO:0000313" key="2">
    <source>
        <dbReference type="Proteomes" id="UP001150941"/>
    </source>
</evidence>
<dbReference type="EMBL" id="JAPQKS010000005">
    <property type="protein sequence ID" value="KAJ5225993.1"/>
    <property type="molecule type" value="Genomic_DNA"/>
</dbReference>
<dbReference type="GeneID" id="83203817"/>
<protein>
    <submittedName>
        <fullName evidence="1">Uncharacterized protein</fullName>
    </submittedName>
</protein>
<reference evidence="1" key="1">
    <citation type="submission" date="2022-11" db="EMBL/GenBank/DDBJ databases">
        <authorList>
            <person name="Petersen C."/>
        </authorList>
    </citation>
    <scope>NUCLEOTIDE SEQUENCE</scope>
    <source>
        <strain evidence="1">IBT 19713</strain>
    </source>
</reference>
<proteinExistence type="predicted"/>
<keyword evidence="2" id="KW-1185">Reference proteome</keyword>
<name>A0A9W9TKG3_9EURO</name>
<gene>
    <name evidence="1" type="ORF">N7468_007218</name>
</gene>
<evidence type="ECO:0000313" key="1">
    <source>
        <dbReference type="EMBL" id="KAJ5225993.1"/>
    </source>
</evidence>
<reference evidence="1" key="2">
    <citation type="journal article" date="2023" name="IMA Fungus">
        <title>Comparative genomic study of the Penicillium genus elucidates a diverse pangenome and 15 lateral gene transfer events.</title>
        <authorList>
            <person name="Petersen C."/>
            <person name="Sorensen T."/>
            <person name="Nielsen M.R."/>
            <person name="Sondergaard T.E."/>
            <person name="Sorensen J.L."/>
            <person name="Fitzpatrick D.A."/>
            <person name="Frisvad J.C."/>
            <person name="Nielsen K.L."/>
        </authorList>
    </citation>
    <scope>NUCLEOTIDE SEQUENCE</scope>
    <source>
        <strain evidence="1">IBT 19713</strain>
    </source>
</reference>
<sequence>MTWADESESSYPALWECFHRTGHHLGSTPQGGSGLHVCSVMFNLGLMLPAFVWPLRILHPVCTIWVVGPAVSLNNEKG</sequence>
<dbReference type="AlphaFoldDB" id="A0A9W9TKG3"/>
<comment type="caution">
    <text evidence="1">The sequence shown here is derived from an EMBL/GenBank/DDBJ whole genome shotgun (WGS) entry which is preliminary data.</text>
</comment>